<evidence type="ECO:0000313" key="3">
    <source>
        <dbReference type="Proteomes" id="UP000199220"/>
    </source>
</evidence>
<gene>
    <name evidence="2" type="ORF">SAMN04488554_4277</name>
</gene>
<evidence type="ECO:0008006" key="4">
    <source>
        <dbReference type="Google" id="ProtNLM"/>
    </source>
</evidence>
<dbReference type="STRING" id="648782.SAMN04488554_4277"/>
<reference evidence="3" key="1">
    <citation type="submission" date="2016-10" db="EMBL/GenBank/DDBJ databases">
        <authorList>
            <person name="Varghese N."/>
            <person name="Submissions S."/>
        </authorList>
    </citation>
    <scope>NUCLEOTIDE SEQUENCE [LARGE SCALE GENOMIC DNA]</scope>
    <source>
        <strain evidence="3">DSM 21368</strain>
    </source>
</reference>
<dbReference type="EMBL" id="FNTX01000002">
    <property type="protein sequence ID" value="SEF00232.1"/>
    <property type="molecule type" value="Genomic_DNA"/>
</dbReference>
<accession>A0A1H5NEY3</accession>
<keyword evidence="3" id="KW-1185">Reference proteome</keyword>
<dbReference type="Proteomes" id="UP000199220">
    <property type="component" value="Unassembled WGS sequence"/>
</dbReference>
<dbReference type="RefSeq" id="WP_139177880.1">
    <property type="nucleotide sequence ID" value="NZ_FNTX01000002.1"/>
</dbReference>
<dbReference type="PROSITE" id="PS51257">
    <property type="entry name" value="PROKAR_LIPOPROTEIN"/>
    <property type="match status" value="1"/>
</dbReference>
<name>A0A1H5NEY3_9MICO</name>
<evidence type="ECO:0000256" key="1">
    <source>
        <dbReference type="SAM" id="SignalP"/>
    </source>
</evidence>
<dbReference type="AlphaFoldDB" id="A0A1H5NEY3"/>
<feature type="signal peptide" evidence="1">
    <location>
        <begin position="1"/>
        <end position="24"/>
    </location>
</feature>
<evidence type="ECO:0000313" key="2">
    <source>
        <dbReference type="EMBL" id="SEF00232.1"/>
    </source>
</evidence>
<dbReference type="OrthoDB" id="3266092at2"/>
<feature type="chain" id="PRO_5011782897" description="Lipoprotein" evidence="1">
    <location>
        <begin position="25"/>
        <end position="342"/>
    </location>
</feature>
<sequence length="342" mass="36964">MSRRRRMTGITALLAAAGMLTACAIEIPEPQEPPEQTETLPVLDEPRLERLLAELGEDIAAADEEQDAELLAGRMEDPALSVREAEYALAAATADTDQSYTPQPLTAETQVEIVAVTDTWPRTVMVVTEIPDESNVPLLVTLEQETPRDQYRMHSWVRLLPGVEMPETAVPSVGSAPVPLDAEGYVYTPQEALDAYAQLLGDRDEEGTIGDTFVEDPFRELVTEQLDSFDFDEAGEFSHNTTAPGDDILTLATAAGGYLVVGAMNTQYTFTKTVEGSELSLGGEIAALDPEDGEVSEDGESLNARYRLMVALHVPAEAEDAQVTVVGAERVLTEVSHADADE</sequence>
<proteinExistence type="predicted"/>
<keyword evidence="1" id="KW-0732">Signal</keyword>
<organism evidence="2 3">
    <name type="scientific">Ruania alba</name>
    <dbReference type="NCBI Taxonomy" id="648782"/>
    <lineage>
        <taxon>Bacteria</taxon>
        <taxon>Bacillati</taxon>
        <taxon>Actinomycetota</taxon>
        <taxon>Actinomycetes</taxon>
        <taxon>Micrococcales</taxon>
        <taxon>Ruaniaceae</taxon>
        <taxon>Ruania</taxon>
    </lineage>
</organism>
<protein>
    <recommendedName>
        <fullName evidence="4">Lipoprotein</fullName>
    </recommendedName>
</protein>